<dbReference type="Pfam" id="PF13561">
    <property type="entry name" value="adh_short_C2"/>
    <property type="match status" value="1"/>
</dbReference>
<organism evidence="2 3">
    <name type="scientific">Amycolatopsis rhabdoformis</name>
    <dbReference type="NCBI Taxonomy" id="1448059"/>
    <lineage>
        <taxon>Bacteria</taxon>
        <taxon>Bacillati</taxon>
        <taxon>Actinomycetota</taxon>
        <taxon>Actinomycetes</taxon>
        <taxon>Pseudonocardiales</taxon>
        <taxon>Pseudonocardiaceae</taxon>
        <taxon>Amycolatopsis</taxon>
    </lineage>
</organism>
<evidence type="ECO:0000313" key="3">
    <source>
        <dbReference type="Proteomes" id="UP001330812"/>
    </source>
</evidence>
<accession>A0ABZ1IEQ0</accession>
<sequence>MVGEKITPLVKEVSPTPRAGTTDDVAAAAVYLASDESGSVIGHSLQVDGGHSLGPPYSVLLEQRARIASALKPRTS</sequence>
<dbReference type="EMBL" id="CP142149">
    <property type="protein sequence ID" value="WSE32941.1"/>
    <property type="molecule type" value="Genomic_DNA"/>
</dbReference>
<dbReference type="RefSeq" id="WP_326835748.1">
    <property type="nucleotide sequence ID" value="NZ_CP142149.1"/>
</dbReference>
<evidence type="ECO:0000256" key="1">
    <source>
        <dbReference type="SAM" id="MobiDB-lite"/>
    </source>
</evidence>
<feature type="region of interest" description="Disordered" evidence="1">
    <location>
        <begin position="1"/>
        <end position="20"/>
    </location>
</feature>
<gene>
    <name evidence="2" type="ORF">VSH64_12575</name>
</gene>
<dbReference type="InterPro" id="IPR002347">
    <property type="entry name" value="SDR_fam"/>
</dbReference>
<dbReference type="SUPFAM" id="SSF51735">
    <property type="entry name" value="NAD(P)-binding Rossmann-fold domains"/>
    <property type="match status" value="1"/>
</dbReference>
<protein>
    <submittedName>
        <fullName evidence="2">SDR family oxidoreductase</fullName>
    </submittedName>
</protein>
<name>A0ABZ1IEQ0_9PSEU</name>
<proteinExistence type="predicted"/>
<dbReference type="Proteomes" id="UP001330812">
    <property type="component" value="Chromosome"/>
</dbReference>
<dbReference type="Gene3D" id="3.40.50.720">
    <property type="entry name" value="NAD(P)-binding Rossmann-like Domain"/>
    <property type="match status" value="1"/>
</dbReference>
<dbReference type="InterPro" id="IPR036291">
    <property type="entry name" value="NAD(P)-bd_dom_sf"/>
</dbReference>
<keyword evidence="3" id="KW-1185">Reference proteome</keyword>
<evidence type="ECO:0000313" key="2">
    <source>
        <dbReference type="EMBL" id="WSE32941.1"/>
    </source>
</evidence>
<reference evidence="2 3" key="1">
    <citation type="journal article" date="2015" name="Int. J. Syst. Evol. Microbiol.">
        <title>Amycolatopsis rhabdoformis sp. nov., an actinomycete isolated from a tropical forest soil.</title>
        <authorList>
            <person name="Souza W.R."/>
            <person name="Silva R.E."/>
            <person name="Goodfellow M."/>
            <person name="Busarakam K."/>
            <person name="Figueiro F.S."/>
            <person name="Ferreira D."/>
            <person name="Rodrigues-Filho E."/>
            <person name="Moraes L.A.B."/>
            <person name="Zucchi T.D."/>
        </authorList>
    </citation>
    <scope>NUCLEOTIDE SEQUENCE [LARGE SCALE GENOMIC DNA]</scope>
    <source>
        <strain evidence="2 3">NCIMB 14900</strain>
    </source>
</reference>